<accession>A0ABN3VHU2</accession>
<dbReference type="EMBL" id="BAAAUX010000016">
    <property type="protein sequence ID" value="GAA2802442.1"/>
    <property type="molecule type" value="Genomic_DNA"/>
</dbReference>
<keyword evidence="1" id="KW-0472">Membrane</keyword>
<feature type="transmembrane region" description="Helical" evidence="1">
    <location>
        <begin position="48"/>
        <end position="64"/>
    </location>
</feature>
<name>A0ABN3VHU2_9PSEU</name>
<sequence length="211" mass="22052">MTDAEPVPLDLLDRATLRKRSRNVAFAALVVAAALGGVVGLIAGPQGFAITAAIVAVPLLLLAWSESRKTCWLTGTRVSVRAIGTRAVELKEATRLDVIVTDTRGMRTVSLLVAGPPKGKAISIALAMYAGTGGRELGVYPLRRLADALAGTGYAHALVLSELVVAQLRSEARGDAAADRPLYRLASLAPQGRLAQRLHPDAVAKFVTALG</sequence>
<reference evidence="2 3" key="1">
    <citation type="journal article" date="2019" name="Int. J. Syst. Evol. Microbiol.">
        <title>The Global Catalogue of Microorganisms (GCM) 10K type strain sequencing project: providing services to taxonomists for standard genome sequencing and annotation.</title>
        <authorList>
            <consortium name="The Broad Institute Genomics Platform"/>
            <consortium name="The Broad Institute Genome Sequencing Center for Infectious Disease"/>
            <person name="Wu L."/>
            <person name="Ma J."/>
        </authorList>
    </citation>
    <scope>NUCLEOTIDE SEQUENCE [LARGE SCALE GENOMIC DNA]</scope>
    <source>
        <strain evidence="2 3">JCM 9383</strain>
    </source>
</reference>
<protein>
    <submittedName>
        <fullName evidence="2">Uncharacterized protein</fullName>
    </submittedName>
</protein>
<evidence type="ECO:0000256" key="1">
    <source>
        <dbReference type="SAM" id="Phobius"/>
    </source>
</evidence>
<comment type="caution">
    <text evidence="2">The sequence shown here is derived from an EMBL/GenBank/DDBJ whole genome shotgun (WGS) entry which is preliminary data.</text>
</comment>
<proteinExistence type="predicted"/>
<keyword evidence="1" id="KW-1133">Transmembrane helix</keyword>
<feature type="transmembrane region" description="Helical" evidence="1">
    <location>
        <begin position="24"/>
        <end position="42"/>
    </location>
</feature>
<evidence type="ECO:0000313" key="2">
    <source>
        <dbReference type="EMBL" id="GAA2802442.1"/>
    </source>
</evidence>
<keyword evidence="1" id="KW-0812">Transmembrane</keyword>
<organism evidence="2 3">
    <name type="scientific">Saccharopolyspora taberi</name>
    <dbReference type="NCBI Taxonomy" id="60895"/>
    <lineage>
        <taxon>Bacteria</taxon>
        <taxon>Bacillati</taxon>
        <taxon>Actinomycetota</taxon>
        <taxon>Actinomycetes</taxon>
        <taxon>Pseudonocardiales</taxon>
        <taxon>Pseudonocardiaceae</taxon>
        <taxon>Saccharopolyspora</taxon>
    </lineage>
</organism>
<evidence type="ECO:0000313" key="3">
    <source>
        <dbReference type="Proteomes" id="UP001500979"/>
    </source>
</evidence>
<dbReference type="Proteomes" id="UP001500979">
    <property type="component" value="Unassembled WGS sequence"/>
</dbReference>
<gene>
    <name evidence="2" type="ORF">GCM10010470_41890</name>
</gene>
<keyword evidence="3" id="KW-1185">Reference proteome</keyword>
<dbReference type="RefSeq" id="WP_344682191.1">
    <property type="nucleotide sequence ID" value="NZ_BAAAUX010000016.1"/>
</dbReference>